<dbReference type="OrthoDB" id="9777977at2"/>
<gene>
    <name evidence="3" type="ORF">SE18_05495</name>
</gene>
<accession>A0A0P6YBA7</accession>
<dbReference type="SUPFAM" id="SSF52096">
    <property type="entry name" value="ClpP/crotonase"/>
    <property type="match status" value="1"/>
</dbReference>
<dbReference type="PANTHER" id="PTHR11941:SF54">
    <property type="entry name" value="ENOYL-COA HYDRATASE, MITOCHONDRIAL"/>
    <property type="match status" value="1"/>
</dbReference>
<evidence type="ECO:0000313" key="4">
    <source>
        <dbReference type="Proteomes" id="UP000050277"/>
    </source>
</evidence>
<dbReference type="GO" id="GO:0006635">
    <property type="term" value="P:fatty acid beta-oxidation"/>
    <property type="evidence" value="ECO:0007669"/>
    <property type="project" value="TreeGrafter"/>
</dbReference>
<dbReference type="EMBL" id="LGKP01000011">
    <property type="protein sequence ID" value="KPL90545.1"/>
    <property type="molecule type" value="Genomic_DNA"/>
</dbReference>
<name>A0A0P6YBA7_9CHLR</name>
<dbReference type="InterPro" id="IPR029045">
    <property type="entry name" value="ClpP/crotonase-like_dom_sf"/>
</dbReference>
<dbReference type="AlphaFoldDB" id="A0A0P6YBA7"/>
<dbReference type="Proteomes" id="UP000050277">
    <property type="component" value="Unassembled WGS sequence"/>
</dbReference>
<keyword evidence="2" id="KW-0456">Lyase</keyword>
<comment type="caution">
    <text evidence="3">The sequence shown here is derived from an EMBL/GenBank/DDBJ whole genome shotgun (WGS) entry which is preliminary data.</text>
</comment>
<evidence type="ECO:0008006" key="5">
    <source>
        <dbReference type="Google" id="ProtNLM"/>
    </source>
</evidence>
<dbReference type="Pfam" id="PF00378">
    <property type="entry name" value="ECH_1"/>
    <property type="match status" value="1"/>
</dbReference>
<evidence type="ECO:0000256" key="2">
    <source>
        <dbReference type="ARBA" id="ARBA00023239"/>
    </source>
</evidence>
<dbReference type="Gene3D" id="3.90.226.10">
    <property type="entry name" value="2-enoyl-CoA Hydratase, Chain A, domain 1"/>
    <property type="match status" value="1"/>
</dbReference>
<dbReference type="InterPro" id="IPR014748">
    <property type="entry name" value="Enoyl-CoA_hydra_C"/>
</dbReference>
<dbReference type="STRING" id="70996.SE18_05495"/>
<dbReference type="InterPro" id="IPR001753">
    <property type="entry name" value="Enoyl-CoA_hydra/iso"/>
</dbReference>
<sequence>MSGFVTTEQTGAIFRITINRPEKRNAISWQVGQDLRAAIDQAASASGVRVVVLSGAGPVFSAGIDLGDLLDLPNRYGEHWLRQMRTITDDWQALTTRIERLEIPTIAVLHGMGLGLGLEIALACDFRIAANGTKLALPETRLGIVPDVGGTTRLTRLVGVGRAKELIMTGRTFSAADAERWGVVNQVADAGSLDEVVQAFADELILAAPLAVGMAKRVIDGLFDVDRGLMLEGWAQSQLIRSADFSEGVQAAIARRAAEFKGE</sequence>
<dbReference type="Gene3D" id="1.10.12.10">
    <property type="entry name" value="Lyase 2-enoyl-coa Hydratase, Chain A, domain 2"/>
    <property type="match status" value="1"/>
</dbReference>
<evidence type="ECO:0000313" key="3">
    <source>
        <dbReference type="EMBL" id="KPL90545.1"/>
    </source>
</evidence>
<proteinExistence type="inferred from homology"/>
<dbReference type="RefSeq" id="WP_054533424.1">
    <property type="nucleotide sequence ID" value="NZ_LGKP01000011.1"/>
</dbReference>
<keyword evidence="4" id="KW-1185">Reference proteome</keyword>
<dbReference type="CDD" id="cd06558">
    <property type="entry name" value="crotonase-like"/>
    <property type="match status" value="1"/>
</dbReference>
<evidence type="ECO:0000256" key="1">
    <source>
        <dbReference type="ARBA" id="ARBA00005254"/>
    </source>
</evidence>
<dbReference type="GO" id="GO:0016829">
    <property type="term" value="F:lyase activity"/>
    <property type="evidence" value="ECO:0007669"/>
    <property type="project" value="UniProtKB-KW"/>
</dbReference>
<reference evidence="3 4" key="1">
    <citation type="submission" date="2015-07" db="EMBL/GenBank/DDBJ databases">
        <title>Whole genome sequence of Herpetosiphon geysericola DSM 7119.</title>
        <authorList>
            <person name="Hemp J."/>
            <person name="Ward L.M."/>
            <person name="Pace L.A."/>
            <person name="Fischer W.W."/>
        </authorList>
    </citation>
    <scope>NUCLEOTIDE SEQUENCE [LARGE SCALE GENOMIC DNA]</scope>
    <source>
        <strain evidence="3 4">DSM 7119</strain>
    </source>
</reference>
<dbReference type="FunFam" id="3.90.226.10:FF:000009">
    <property type="entry name" value="Carnitinyl-CoA dehydratase"/>
    <property type="match status" value="1"/>
</dbReference>
<dbReference type="PANTHER" id="PTHR11941">
    <property type="entry name" value="ENOYL-COA HYDRATASE-RELATED"/>
    <property type="match status" value="1"/>
</dbReference>
<organism evidence="3 4">
    <name type="scientific">Herpetosiphon geysericola</name>
    <dbReference type="NCBI Taxonomy" id="70996"/>
    <lineage>
        <taxon>Bacteria</taxon>
        <taxon>Bacillati</taxon>
        <taxon>Chloroflexota</taxon>
        <taxon>Chloroflexia</taxon>
        <taxon>Herpetosiphonales</taxon>
        <taxon>Herpetosiphonaceae</taxon>
        <taxon>Herpetosiphon</taxon>
    </lineage>
</organism>
<protein>
    <recommendedName>
        <fullName evidence="5">Enoyl-CoA hydratase</fullName>
    </recommendedName>
</protein>
<comment type="similarity">
    <text evidence="1">Belongs to the enoyl-CoA hydratase/isomerase family.</text>
</comment>